<feature type="transmembrane region" description="Helical" evidence="1">
    <location>
        <begin position="52"/>
        <end position="73"/>
    </location>
</feature>
<organism evidence="2">
    <name type="scientific">marine metagenome</name>
    <dbReference type="NCBI Taxonomy" id="408172"/>
    <lineage>
        <taxon>unclassified sequences</taxon>
        <taxon>metagenomes</taxon>
        <taxon>ecological metagenomes</taxon>
    </lineage>
</organism>
<evidence type="ECO:0000256" key="1">
    <source>
        <dbReference type="SAM" id="Phobius"/>
    </source>
</evidence>
<dbReference type="AlphaFoldDB" id="A0A382EP50"/>
<keyword evidence="1" id="KW-1133">Transmembrane helix</keyword>
<protein>
    <submittedName>
        <fullName evidence="2">Uncharacterized protein</fullName>
    </submittedName>
</protein>
<feature type="non-terminal residue" evidence="2">
    <location>
        <position position="76"/>
    </location>
</feature>
<keyword evidence="1" id="KW-0812">Transmembrane</keyword>
<feature type="transmembrane region" description="Helical" evidence="1">
    <location>
        <begin position="12"/>
        <end position="32"/>
    </location>
</feature>
<name>A0A382EP50_9ZZZZ</name>
<accession>A0A382EP50</accession>
<proteinExistence type="predicted"/>
<sequence length="76" mass="8562">MGSVLTYIYKMPILLLIFGVLIEVGCLEIVRIGDLRTTLAPMMIGDQSVTILVFWLPFLAAFLVYLLAASKVWDKR</sequence>
<keyword evidence="1" id="KW-0472">Membrane</keyword>
<gene>
    <name evidence="2" type="ORF">METZ01_LOCUS205354</name>
</gene>
<evidence type="ECO:0000313" key="2">
    <source>
        <dbReference type="EMBL" id="SVB52500.1"/>
    </source>
</evidence>
<reference evidence="2" key="1">
    <citation type="submission" date="2018-05" db="EMBL/GenBank/DDBJ databases">
        <authorList>
            <person name="Lanie J.A."/>
            <person name="Ng W.-L."/>
            <person name="Kazmierczak K.M."/>
            <person name="Andrzejewski T.M."/>
            <person name="Davidsen T.M."/>
            <person name="Wayne K.J."/>
            <person name="Tettelin H."/>
            <person name="Glass J.I."/>
            <person name="Rusch D."/>
            <person name="Podicherti R."/>
            <person name="Tsui H.-C.T."/>
            <person name="Winkler M.E."/>
        </authorList>
    </citation>
    <scope>NUCLEOTIDE SEQUENCE</scope>
</reference>
<dbReference type="EMBL" id="UINC01045576">
    <property type="protein sequence ID" value="SVB52500.1"/>
    <property type="molecule type" value="Genomic_DNA"/>
</dbReference>